<name>A0A9D2SSA6_9FIRM</name>
<organism evidence="1 2">
    <name type="scientific">Candidatus Mediterraneibacter faecipullorum</name>
    <dbReference type="NCBI Taxonomy" id="2838670"/>
    <lineage>
        <taxon>Bacteria</taxon>
        <taxon>Bacillati</taxon>
        <taxon>Bacillota</taxon>
        <taxon>Clostridia</taxon>
        <taxon>Lachnospirales</taxon>
        <taxon>Lachnospiraceae</taxon>
        <taxon>Mediterraneibacter</taxon>
    </lineage>
</organism>
<gene>
    <name evidence="1" type="ORF">H9758_02200</name>
</gene>
<dbReference type="Proteomes" id="UP000823890">
    <property type="component" value="Unassembled WGS sequence"/>
</dbReference>
<evidence type="ECO:0000313" key="1">
    <source>
        <dbReference type="EMBL" id="HJC33387.1"/>
    </source>
</evidence>
<comment type="caution">
    <text evidence="1">The sequence shown here is derived from an EMBL/GenBank/DDBJ whole genome shotgun (WGS) entry which is preliminary data.</text>
</comment>
<reference evidence="1" key="2">
    <citation type="submission" date="2021-04" db="EMBL/GenBank/DDBJ databases">
        <authorList>
            <person name="Gilroy R."/>
        </authorList>
    </citation>
    <scope>NUCLEOTIDE SEQUENCE</scope>
    <source>
        <strain evidence="1">ChiW19-954</strain>
    </source>
</reference>
<proteinExistence type="predicted"/>
<dbReference type="InterPro" id="IPR011009">
    <property type="entry name" value="Kinase-like_dom_sf"/>
</dbReference>
<protein>
    <submittedName>
        <fullName evidence="1">DUF1002 domain-containing protein</fullName>
    </submittedName>
</protein>
<reference evidence="1" key="1">
    <citation type="journal article" date="2021" name="PeerJ">
        <title>Extensive microbial diversity within the chicken gut microbiome revealed by metagenomics and culture.</title>
        <authorList>
            <person name="Gilroy R."/>
            <person name="Ravi A."/>
            <person name="Getino M."/>
            <person name="Pursley I."/>
            <person name="Horton D.L."/>
            <person name="Alikhan N.F."/>
            <person name="Baker D."/>
            <person name="Gharbi K."/>
            <person name="Hall N."/>
            <person name="Watson M."/>
            <person name="Adriaenssens E.M."/>
            <person name="Foster-Nyarko E."/>
            <person name="Jarju S."/>
            <person name="Secka A."/>
            <person name="Antonio M."/>
            <person name="Oren A."/>
            <person name="Chaudhuri R.R."/>
            <person name="La Ragione R."/>
            <person name="Hildebrand F."/>
            <person name="Pallen M.J."/>
        </authorList>
    </citation>
    <scope>NUCLEOTIDE SEQUENCE</scope>
    <source>
        <strain evidence="1">ChiW19-954</strain>
    </source>
</reference>
<accession>A0A9D2SSA6</accession>
<dbReference type="EMBL" id="DWWO01000023">
    <property type="protein sequence ID" value="HJC33387.1"/>
    <property type="molecule type" value="Genomic_DNA"/>
</dbReference>
<evidence type="ECO:0000313" key="2">
    <source>
        <dbReference type="Proteomes" id="UP000823890"/>
    </source>
</evidence>
<dbReference type="SUPFAM" id="SSF56112">
    <property type="entry name" value="Protein kinase-like (PK-like)"/>
    <property type="match status" value="1"/>
</dbReference>
<sequence>MKEMYEVLKFIEHGVHCRQSMDCVQGTILLNYLKENPQIEKGMLISWFRELAASVDQYHRSHGRQNYRYLNPCSVIVSEEGTLFLLDMEARDNEPVMKRMQKRAVRNHFVKPIYEIGTAGNNDADLFAYGRTIQFILAYSEVYPELSRWDENRLSRVIGRCTGESRRKYADLQQVLKDLPAVPKHRSSVHRLNENGHVKVKKTVILAGAAAGLTVCVVMGAGRKEISGTAKNQAEMSGKSIPEEVSMPKEKKVEYINEEYVQRAAEKTGMAAEILAESLEKQRIAEEMILAYGRVMELEEDSEKIKEAGIKKMELEMKQGDYEQALETAKVVAEKTGGSEELSVLIGECEESTP</sequence>
<dbReference type="AlphaFoldDB" id="A0A9D2SSA6"/>